<dbReference type="InterPro" id="IPR036443">
    <property type="entry name" value="Znf_RanBP2_sf"/>
</dbReference>
<dbReference type="GO" id="GO:0008270">
    <property type="term" value="F:zinc ion binding"/>
    <property type="evidence" value="ECO:0007669"/>
    <property type="project" value="UniProtKB-KW"/>
</dbReference>
<accession>A0AAN7SR00</accession>
<evidence type="ECO:0000313" key="7">
    <source>
        <dbReference type="EMBL" id="KAK4885433.1"/>
    </source>
</evidence>
<dbReference type="Pfam" id="PF21388">
    <property type="entry name" value="SPATA2_PUB-like"/>
    <property type="match status" value="1"/>
</dbReference>
<dbReference type="InterPro" id="IPR036339">
    <property type="entry name" value="PUB-like_dom_sf"/>
</dbReference>
<dbReference type="PROSITE" id="PS50199">
    <property type="entry name" value="ZF_RANBP2_2"/>
    <property type="match status" value="1"/>
</dbReference>
<evidence type="ECO:0000313" key="8">
    <source>
        <dbReference type="Proteomes" id="UP001353858"/>
    </source>
</evidence>
<feature type="compositionally biased region" description="Low complexity" evidence="5">
    <location>
        <begin position="236"/>
        <end position="248"/>
    </location>
</feature>
<evidence type="ECO:0000256" key="4">
    <source>
        <dbReference type="PROSITE-ProRule" id="PRU00322"/>
    </source>
</evidence>
<sequence>MDNYYGRDRLHDLWQQIAALHLSYLEMEESPQKLQQRNKLEDYIHEFLCLAPHNQKFVYRETTDVLHRSASTKKDFSGYKAALGWNAIAMYAANLVNQPWRKEYKQIQLYSGFYKHQIDSNLVGAEVIFEVMGYKHDGDGILTIEGPICPDRVISVSQDSLIAYVECQILKAIWEEVSTSFKITWLEVLEFRETHLCSPKQSIQALSYSIQERQYRQHTRSYSQGTDSFATGPRYSSNTHTSSTLSTNHSFPPLHSHASIASIPLAPQCIYGTHGCYSNNFATYAPVVAQQYPYHVPFTYAQTLKPMYHPPNCFPNGYTVPSLPPPYVCSTIPTGQLIEVESPTPHHYDTVDGPSHSRFSKSRPSDSCNSKQEDKSTSEKDDVQSDHMGNWDYVYKNLESKGYSKDLGERGDLLSQSVDTRKSKVSTTDIKKPKINLDDAVNNLYLTDKGSKSIEIPHKYSKERTRLNSDVSKSNEDELNVKKQIAKQTLNGIGKINTLSHDKFNATSSSANNKLINSKTMDTRKTKQDSDWSKEKEKCQDTTNTVSVVSKKWQCTYCTFLNDSSREICEMCSKSKIKVQDNMVIGGPQCPRCTLVNPKDNKKCEVCKESLENSPTYI</sequence>
<dbReference type="SUPFAM" id="SSF90209">
    <property type="entry name" value="Ran binding protein zinc finger-like"/>
    <property type="match status" value="1"/>
</dbReference>
<gene>
    <name evidence="7" type="ORF">RN001_001704</name>
</gene>
<organism evidence="7 8">
    <name type="scientific">Aquatica leii</name>
    <dbReference type="NCBI Taxonomy" id="1421715"/>
    <lineage>
        <taxon>Eukaryota</taxon>
        <taxon>Metazoa</taxon>
        <taxon>Ecdysozoa</taxon>
        <taxon>Arthropoda</taxon>
        <taxon>Hexapoda</taxon>
        <taxon>Insecta</taxon>
        <taxon>Pterygota</taxon>
        <taxon>Neoptera</taxon>
        <taxon>Endopterygota</taxon>
        <taxon>Coleoptera</taxon>
        <taxon>Polyphaga</taxon>
        <taxon>Elateriformia</taxon>
        <taxon>Elateroidea</taxon>
        <taxon>Lampyridae</taxon>
        <taxon>Luciolinae</taxon>
        <taxon>Aquatica</taxon>
    </lineage>
</organism>
<dbReference type="InterPro" id="IPR001876">
    <property type="entry name" value="Znf_RanBP2"/>
</dbReference>
<keyword evidence="1" id="KW-0479">Metal-binding</keyword>
<dbReference type="PANTHER" id="PTHR15326">
    <property type="entry name" value="SPERMATOGENESIS-ASSOCIATED PROTEIN 2/TAMOZHENNIC"/>
    <property type="match status" value="1"/>
</dbReference>
<feature type="compositionally biased region" description="Basic and acidic residues" evidence="5">
    <location>
        <begin position="371"/>
        <end position="385"/>
    </location>
</feature>
<keyword evidence="2 4" id="KW-0863">Zinc-finger</keyword>
<feature type="region of interest" description="Disordered" evidence="5">
    <location>
        <begin position="343"/>
        <end position="386"/>
    </location>
</feature>
<name>A0AAN7SR00_9COLE</name>
<reference evidence="8" key="1">
    <citation type="submission" date="2023-01" db="EMBL/GenBank/DDBJ databases">
        <title>Key to firefly adult light organ development and bioluminescence: homeobox transcription factors regulate luciferase expression and transportation to peroxisome.</title>
        <authorList>
            <person name="Fu X."/>
        </authorList>
    </citation>
    <scope>NUCLEOTIDE SEQUENCE [LARGE SCALE GENOMIC DNA]</scope>
</reference>
<keyword evidence="8" id="KW-1185">Reference proteome</keyword>
<proteinExistence type="predicted"/>
<keyword evidence="3" id="KW-0862">Zinc</keyword>
<feature type="region of interest" description="Disordered" evidence="5">
    <location>
        <begin position="220"/>
        <end position="248"/>
    </location>
</feature>
<comment type="caution">
    <text evidence="7">The sequence shown here is derived from an EMBL/GenBank/DDBJ whole genome shotgun (WGS) entry which is preliminary data.</text>
</comment>
<dbReference type="Proteomes" id="UP001353858">
    <property type="component" value="Unassembled WGS sequence"/>
</dbReference>
<evidence type="ECO:0000256" key="1">
    <source>
        <dbReference type="ARBA" id="ARBA00022723"/>
    </source>
</evidence>
<evidence type="ECO:0000256" key="2">
    <source>
        <dbReference type="ARBA" id="ARBA00022771"/>
    </source>
</evidence>
<dbReference type="Gene3D" id="1.20.58.2190">
    <property type="match status" value="1"/>
</dbReference>
<evidence type="ECO:0000256" key="3">
    <source>
        <dbReference type="ARBA" id="ARBA00022833"/>
    </source>
</evidence>
<dbReference type="AlphaFoldDB" id="A0AAN7SR00"/>
<dbReference type="PANTHER" id="PTHR15326:SF2">
    <property type="entry name" value="PROTEIN TAMOZHENNIC"/>
    <property type="match status" value="1"/>
</dbReference>
<protein>
    <recommendedName>
        <fullName evidence="6">RanBP2-type domain-containing protein</fullName>
    </recommendedName>
</protein>
<dbReference type="SMART" id="SM00547">
    <property type="entry name" value="ZnF_RBZ"/>
    <property type="match status" value="2"/>
</dbReference>
<evidence type="ECO:0000259" key="6">
    <source>
        <dbReference type="PROSITE" id="PS50199"/>
    </source>
</evidence>
<dbReference type="InterPro" id="IPR048839">
    <property type="entry name" value="SPATA2_PUB-like"/>
</dbReference>
<dbReference type="EMBL" id="JARPUR010000001">
    <property type="protein sequence ID" value="KAK4885433.1"/>
    <property type="molecule type" value="Genomic_DNA"/>
</dbReference>
<feature type="domain" description="RanBP2-type" evidence="6">
    <location>
        <begin position="549"/>
        <end position="578"/>
    </location>
</feature>
<dbReference type="GO" id="GO:0005737">
    <property type="term" value="C:cytoplasm"/>
    <property type="evidence" value="ECO:0007669"/>
    <property type="project" value="TreeGrafter"/>
</dbReference>
<dbReference type="PROSITE" id="PS01358">
    <property type="entry name" value="ZF_RANBP2_1"/>
    <property type="match status" value="1"/>
</dbReference>
<feature type="compositionally biased region" description="Polar residues" evidence="5">
    <location>
        <begin position="220"/>
        <end position="229"/>
    </location>
</feature>
<dbReference type="SUPFAM" id="SSF143503">
    <property type="entry name" value="PUG domain-like"/>
    <property type="match status" value="1"/>
</dbReference>
<dbReference type="Gene3D" id="2.30.30.380">
    <property type="entry name" value="Zn-finger domain of Sec23/24"/>
    <property type="match status" value="1"/>
</dbReference>
<evidence type="ECO:0000256" key="5">
    <source>
        <dbReference type="SAM" id="MobiDB-lite"/>
    </source>
</evidence>